<evidence type="ECO:0000256" key="4">
    <source>
        <dbReference type="SAM" id="MobiDB-lite"/>
    </source>
</evidence>
<dbReference type="Gene3D" id="1.25.40.10">
    <property type="entry name" value="Tetratricopeptide repeat domain"/>
    <property type="match status" value="1"/>
</dbReference>
<dbReference type="InterPro" id="IPR044244">
    <property type="entry name" value="TTC27/Emw1"/>
</dbReference>
<dbReference type="SMART" id="SM00028">
    <property type="entry name" value="TPR"/>
    <property type="match status" value="5"/>
</dbReference>
<evidence type="ECO:0000256" key="2">
    <source>
        <dbReference type="ARBA" id="ARBA00022803"/>
    </source>
</evidence>
<keyword evidence="2 3" id="KW-0802">TPR repeat</keyword>
<reference evidence="5" key="1">
    <citation type="journal article" date="2020" name="Fungal Divers.">
        <title>Resolving the Mortierellaceae phylogeny through synthesis of multi-gene phylogenetics and phylogenomics.</title>
        <authorList>
            <person name="Vandepol N."/>
            <person name="Liber J."/>
            <person name="Desiro A."/>
            <person name="Na H."/>
            <person name="Kennedy M."/>
            <person name="Barry K."/>
            <person name="Grigoriev I.V."/>
            <person name="Miller A.N."/>
            <person name="O'Donnell K."/>
            <person name="Stajich J.E."/>
            <person name="Bonito G."/>
        </authorList>
    </citation>
    <scope>NUCLEOTIDE SEQUENCE</scope>
    <source>
        <strain evidence="5">BC1065</strain>
    </source>
</reference>
<dbReference type="AlphaFoldDB" id="A0A9P6U3N7"/>
<evidence type="ECO:0000256" key="3">
    <source>
        <dbReference type="PROSITE-ProRule" id="PRU00339"/>
    </source>
</evidence>
<feature type="repeat" description="TPR" evidence="3">
    <location>
        <begin position="631"/>
        <end position="664"/>
    </location>
</feature>
<dbReference type="Proteomes" id="UP000807716">
    <property type="component" value="Unassembled WGS sequence"/>
</dbReference>
<feature type="compositionally biased region" description="Polar residues" evidence="4">
    <location>
        <begin position="332"/>
        <end position="343"/>
    </location>
</feature>
<dbReference type="SUPFAM" id="SSF48452">
    <property type="entry name" value="TPR-like"/>
    <property type="match status" value="1"/>
</dbReference>
<dbReference type="InterPro" id="IPR011990">
    <property type="entry name" value="TPR-like_helical_dom_sf"/>
</dbReference>
<evidence type="ECO:0000313" key="5">
    <source>
        <dbReference type="EMBL" id="KAG0258265.1"/>
    </source>
</evidence>
<dbReference type="InterPro" id="IPR019734">
    <property type="entry name" value="TPR_rpt"/>
</dbReference>
<evidence type="ECO:0000313" key="6">
    <source>
        <dbReference type="Proteomes" id="UP000807716"/>
    </source>
</evidence>
<dbReference type="EMBL" id="JAAAJB010000331">
    <property type="protein sequence ID" value="KAG0258265.1"/>
    <property type="molecule type" value="Genomic_DNA"/>
</dbReference>
<dbReference type="PANTHER" id="PTHR16193">
    <property type="entry name" value="TETRATRICOPEPTIDE REPEAT PROTEIN 27"/>
    <property type="match status" value="1"/>
</dbReference>
<dbReference type="PROSITE" id="PS50005">
    <property type="entry name" value="TPR"/>
    <property type="match status" value="2"/>
</dbReference>
<evidence type="ECO:0008006" key="7">
    <source>
        <dbReference type="Google" id="ProtNLM"/>
    </source>
</evidence>
<dbReference type="PANTHER" id="PTHR16193:SF0">
    <property type="entry name" value="TETRATRICOPEPTIDE REPEAT PROTEIN 27"/>
    <property type="match status" value="1"/>
</dbReference>
<accession>A0A9P6U3N7</accession>
<name>A0A9P6U3N7_9FUNG</name>
<sequence length="935" mass="105088">MTTTENLQQLQYAVLLGLDLDGQTPQKDDDKAKSPIVVKSTKDLANAIIQGEYLAVLQSPVGQRLFGTHAAVEDAIQLDAFIQSNTQQYLGSAPSSSSFDSDVFSSGSAALDILLVGIASLYAYVQEGWTGPAVKAAPVDLLPEKLRPNAAELDKKAMEALAAGGESVYHLTPRILFLYFAKLLIVDTLEALQQYDETKTAAWWAVRVVFLQQRTLSGAAGDLKEYMLEQMDKLEQQGLSVAGSQKPSERKEMMTRFWIERGLVLHYYTDDKEAYQAFQTAQTQSGFRFKVTGALGKRTKFQQYDVSQLVVVAESSEDMAKAGGDNTDGKNTESGSGAITTTATKEEQEGDVADAVAGGSGSGPKNIELGDDTLLDKIQFSELSTEDRANLGELEYDPAKEIQKLHPIDHALLLAFCLNIKNTNPAHGLTVEQMFPFVTRVLDTPNNWTVYTMALLLRSRLESDKSRTVERGALQMQALVDQTKIDEDATSTIRERMHHFFSVPLPAKWEMEKELAERYMALGVVRSALDIFERLELWEDVIACHRFLSQDDLARARCVELLAKEPNTPRLLVILGDLDQDPEKYKQAWEVSGGRFARAQRSLGAYYFKHEQFEDCIASYEQALAINPLFENSWYVLGCAAMQVQHWDTAIRAFTRVVTLESANGEAWNNLAAVHMRKGNNIDAHHALRQALKEKGQSWKIWANYMHCSIDIGEFTEAMRAMGMVVEIRYKQKGTSQQQRQQQQQLQQEDQQVAGGISAQEQAAEDAIEIVDIVVLDKIVQGVTRDLKDLYQRSVVFQANKVEELLLGITNRVPNDPRIWKIAAKFYLWRKDFAECLECHLRAYRSVIHDPKIESDQKHFERGVDAALEMVDCYRSLGPQTYKDDQGHEVEVEKAWAYRSKQLVKSLMARTRDSWEGTAPFEKLVEALEDLKSEK</sequence>
<keyword evidence="6" id="KW-1185">Reference proteome</keyword>
<organism evidence="5 6">
    <name type="scientific">Actinomortierella ambigua</name>
    <dbReference type="NCBI Taxonomy" id="1343610"/>
    <lineage>
        <taxon>Eukaryota</taxon>
        <taxon>Fungi</taxon>
        <taxon>Fungi incertae sedis</taxon>
        <taxon>Mucoromycota</taxon>
        <taxon>Mortierellomycotina</taxon>
        <taxon>Mortierellomycetes</taxon>
        <taxon>Mortierellales</taxon>
        <taxon>Mortierellaceae</taxon>
        <taxon>Actinomortierella</taxon>
    </lineage>
</organism>
<proteinExistence type="predicted"/>
<feature type="repeat" description="TPR" evidence="3">
    <location>
        <begin position="597"/>
        <end position="630"/>
    </location>
</feature>
<comment type="caution">
    <text evidence="5">The sequence shown here is derived from an EMBL/GenBank/DDBJ whole genome shotgun (WGS) entry which is preliminary data.</text>
</comment>
<feature type="region of interest" description="Disordered" evidence="4">
    <location>
        <begin position="317"/>
        <end position="368"/>
    </location>
</feature>
<dbReference type="OrthoDB" id="1936594at2759"/>
<protein>
    <recommendedName>
        <fullName evidence="7">TPR-like protein</fullName>
    </recommendedName>
</protein>
<evidence type="ECO:0000256" key="1">
    <source>
        <dbReference type="ARBA" id="ARBA00022737"/>
    </source>
</evidence>
<keyword evidence="1" id="KW-0677">Repeat</keyword>
<gene>
    <name evidence="5" type="ORF">DFQ27_004739</name>
</gene>